<gene>
    <name evidence="5" type="ORF">GC096_18715</name>
</gene>
<dbReference type="Proteomes" id="UP000653578">
    <property type="component" value="Unassembled WGS sequence"/>
</dbReference>
<evidence type="ECO:0000256" key="3">
    <source>
        <dbReference type="ARBA" id="ARBA00022777"/>
    </source>
</evidence>
<dbReference type="SUPFAM" id="SSF53067">
    <property type="entry name" value="Actin-like ATPase domain"/>
    <property type="match status" value="1"/>
</dbReference>
<dbReference type="Pfam" id="PF00370">
    <property type="entry name" value="FGGY_N"/>
    <property type="match status" value="1"/>
</dbReference>
<dbReference type="PANTHER" id="PTHR43095">
    <property type="entry name" value="SUGAR KINASE"/>
    <property type="match status" value="1"/>
</dbReference>
<comment type="caution">
    <text evidence="5">The sequence shown here is derived from an EMBL/GenBank/DDBJ whole genome shotgun (WGS) entry which is preliminary data.</text>
</comment>
<keyword evidence="6" id="KW-1185">Reference proteome</keyword>
<dbReference type="InterPro" id="IPR018484">
    <property type="entry name" value="FGGY_N"/>
</dbReference>
<evidence type="ECO:0000256" key="2">
    <source>
        <dbReference type="ARBA" id="ARBA00022679"/>
    </source>
</evidence>
<name>A0ABX1XC92_9BACL</name>
<keyword evidence="2" id="KW-0808">Transferase</keyword>
<comment type="similarity">
    <text evidence="1">Belongs to the FGGY kinase family.</text>
</comment>
<reference evidence="5 6" key="1">
    <citation type="submission" date="2019-10" db="EMBL/GenBank/DDBJ databases">
        <title>Description of Paenibacillus humi sp. nov.</title>
        <authorList>
            <person name="Carlier A."/>
            <person name="Qi S."/>
        </authorList>
    </citation>
    <scope>NUCLEOTIDE SEQUENCE [LARGE SCALE GENOMIC DNA]</scope>
    <source>
        <strain evidence="5 6">LMG 31461</strain>
    </source>
</reference>
<accession>A0ABX1XC92</accession>
<evidence type="ECO:0000256" key="1">
    <source>
        <dbReference type="ARBA" id="ARBA00009156"/>
    </source>
</evidence>
<protein>
    <recommendedName>
        <fullName evidence="4">Carbohydrate kinase FGGY N-terminal domain-containing protein</fullName>
    </recommendedName>
</protein>
<keyword evidence="3" id="KW-0418">Kinase</keyword>
<dbReference type="InterPro" id="IPR043129">
    <property type="entry name" value="ATPase_NBD"/>
</dbReference>
<evidence type="ECO:0000313" key="6">
    <source>
        <dbReference type="Proteomes" id="UP000653578"/>
    </source>
</evidence>
<dbReference type="InterPro" id="IPR050406">
    <property type="entry name" value="FGGY_Carb_Kinase"/>
</dbReference>
<evidence type="ECO:0000313" key="5">
    <source>
        <dbReference type="EMBL" id="NOU66072.1"/>
    </source>
</evidence>
<proteinExistence type="inferred from homology"/>
<dbReference type="Gene3D" id="3.30.420.40">
    <property type="match status" value="1"/>
</dbReference>
<evidence type="ECO:0000259" key="4">
    <source>
        <dbReference type="Pfam" id="PF00370"/>
    </source>
</evidence>
<sequence length="106" mass="11859">MRYLGIDVGSSFIKAALLDTSNQQVMDITKQPTPKRIPNDNMNIYEVNVRSIVDCVKSMIIEHISKRGPVAGILFSTQMHGFVLCDEAGEPVTNYISWQDTRGMNP</sequence>
<dbReference type="EMBL" id="WHNY01000060">
    <property type="protein sequence ID" value="NOU66072.1"/>
    <property type="molecule type" value="Genomic_DNA"/>
</dbReference>
<organism evidence="5 6">
    <name type="scientific">Paenibacillus plantarum</name>
    <dbReference type="NCBI Taxonomy" id="2654975"/>
    <lineage>
        <taxon>Bacteria</taxon>
        <taxon>Bacillati</taxon>
        <taxon>Bacillota</taxon>
        <taxon>Bacilli</taxon>
        <taxon>Bacillales</taxon>
        <taxon>Paenibacillaceae</taxon>
        <taxon>Paenibacillus</taxon>
    </lineage>
</organism>
<feature type="domain" description="Carbohydrate kinase FGGY N-terminal" evidence="4">
    <location>
        <begin position="3"/>
        <end position="104"/>
    </location>
</feature>